<protein>
    <submittedName>
        <fullName evidence="1">Uncharacterized protein</fullName>
    </submittedName>
</protein>
<name>A0A099NRD8_PICKU</name>
<comment type="caution">
    <text evidence="1">The sequence shown here is derived from an EMBL/GenBank/DDBJ whole genome shotgun (WGS) entry which is preliminary data.</text>
</comment>
<evidence type="ECO:0000313" key="1">
    <source>
        <dbReference type="EMBL" id="KGK34502.1"/>
    </source>
</evidence>
<reference evidence="2" key="1">
    <citation type="journal article" date="2014" name="Microb. Cell Fact.">
        <title>Exploiting Issatchenkia orientalis SD108 for succinic acid production.</title>
        <authorList>
            <person name="Xiao H."/>
            <person name="Shao Z."/>
            <person name="Jiang Y."/>
            <person name="Dole S."/>
            <person name="Zhao H."/>
        </authorList>
    </citation>
    <scope>NUCLEOTIDE SEQUENCE [LARGE SCALE GENOMIC DNA]</scope>
    <source>
        <strain evidence="2">SD108</strain>
    </source>
</reference>
<gene>
    <name evidence="1" type="ORF">JL09_g6351</name>
</gene>
<proteinExistence type="predicted"/>
<dbReference type="AlphaFoldDB" id="A0A099NRD8"/>
<accession>A0A099NRD8</accession>
<sequence>MSIFCRAQLNSFDKKTRQNKAKER</sequence>
<evidence type="ECO:0000313" key="2">
    <source>
        <dbReference type="Proteomes" id="UP000029867"/>
    </source>
</evidence>
<dbReference type="EMBL" id="JQFK01001576">
    <property type="protein sequence ID" value="KGK34502.1"/>
    <property type="molecule type" value="Genomic_DNA"/>
</dbReference>
<organism evidence="1 2">
    <name type="scientific">Pichia kudriavzevii</name>
    <name type="common">Yeast</name>
    <name type="synonym">Issatchenkia orientalis</name>
    <dbReference type="NCBI Taxonomy" id="4909"/>
    <lineage>
        <taxon>Eukaryota</taxon>
        <taxon>Fungi</taxon>
        <taxon>Dikarya</taxon>
        <taxon>Ascomycota</taxon>
        <taxon>Saccharomycotina</taxon>
        <taxon>Pichiomycetes</taxon>
        <taxon>Pichiales</taxon>
        <taxon>Pichiaceae</taxon>
        <taxon>Pichia</taxon>
    </lineage>
</organism>
<dbReference type="HOGENOM" id="CLU_3421383_0_0_1"/>
<dbReference type="Proteomes" id="UP000029867">
    <property type="component" value="Unassembled WGS sequence"/>
</dbReference>